<dbReference type="PANTHER" id="PTHR34566">
    <property type="entry name" value="ALTERED INHERITANCE OF MITOCHONDRIA PROTEIN"/>
    <property type="match status" value="1"/>
</dbReference>
<gene>
    <name evidence="4" type="primary">LOC113702388</name>
</gene>
<reference evidence="4" key="2">
    <citation type="submission" date="2025-08" db="UniProtKB">
        <authorList>
            <consortium name="RefSeq"/>
        </authorList>
    </citation>
    <scope>IDENTIFICATION</scope>
    <source>
        <tissue evidence="4">Leaves</tissue>
    </source>
</reference>
<dbReference type="Proteomes" id="UP001652660">
    <property type="component" value="Chromosome 7e"/>
</dbReference>
<evidence type="ECO:0000313" key="4">
    <source>
        <dbReference type="RefSeq" id="XP_027079377.1"/>
    </source>
</evidence>
<dbReference type="InterPro" id="IPR058517">
    <property type="entry name" value="DUF8204"/>
</dbReference>
<keyword evidence="3" id="KW-1185">Reference proteome</keyword>
<dbReference type="GeneID" id="113702388"/>
<feature type="domain" description="DUF8204" evidence="2">
    <location>
        <begin position="70"/>
        <end position="161"/>
    </location>
</feature>
<dbReference type="Pfam" id="PF26631">
    <property type="entry name" value="DUF8204"/>
    <property type="match status" value="1"/>
</dbReference>
<accession>A0A6P6TMY2</accession>
<dbReference type="RefSeq" id="XP_027079377.1">
    <property type="nucleotide sequence ID" value="XM_027223576.2"/>
</dbReference>
<sequence>MGEEAELERIVAGQEDKMTAEAGSGSRGDYSPLDNSNKNCHQNETDKEDAAPASSSASSPSSEDKISVNKGKSCKGCLYYSSTFKSNSRNPLCVGISRSLPHVPRYMVSQSEMEASKEGRRLTDFRYACVGYSVYPDRKDHPRDIKEGETELPVCVGIEVLVDRRVTNAGTTPAHVHNKEDGAGIPQPRPRKPAQPAGDEFLTRFTRNANLVAMGVVKNMRKVGNRIKESVDDILYPYRRRPK</sequence>
<reference evidence="3" key="1">
    <citation type="journal article" date="2025" name="Foods">
        <title>Unveiling the Microbial Signatures of Arabica Coffee Cherries: Insights into Ripeness Specific Diversity, Functional Traits, and Implications for Quality and Safety.</title>
        <authorList>
            <consortium name="RefSeq"/>
            <person name="Tenea G.N."/>
            <person name="Cifuentes V."/>
            <person name="Reyes P."/>
            <person name="Cevallos-Vallejos M."/>
        </authorList>
    </citation>
    <scope>NUCLEOTIDE SEQUENCE [LARGE SCALE GENOMIC DNA]</scope>
</reference>
<protein>
    <recommendedName>
        <fullName evidence="2">DUF8204 domain-containing protein</fullName>
    </recommendedName>
</protein>
<dbReference type="PANTHER" id="PTHR34566:SF2">
    <property type="entry name" value="ALTERED INHERITANCE OF MITOCHONDRIA PROTEIN"/>
    <property type="match status" value="1"/>
</dbReference>
<dbReference type="AlphaFoldDB" id="A0A6P6TMY2"/>
<proteinExistence type="predicted"/>
<feature type="region of interest" description="Disordered" evidence="1">
    <location>
        <begin position="1"/>
        <end position="68"/>
    </location>
</feature>
<dbReference type="OrthoDB" id="510712at2759"/>
<feature type="compositionally biased region" description="Low complexity" evidence="1">
    <location>
        <begin position="51"/>
        <end position="61"/>
    </location>
</feature>
<feature type="compositionally biased region" description="Basic and acidic residues" evidence="1">
    <location>
        <begin position="41"/>
        <end position="50"/>
    </location>
</feature>
<feature type="region of interest" description="Disordered" evidence="1">
    <location>
        <begin position="169"/>
        <end position="197"/>
    </location>
</feature>
<evidence type="ECO:0000259" key="2">
    <source>
        <dbReference type="Pfam" id="PF26631"/>
    </source>
</evidence>
<evidence type="ECO:0000256" key="1">
    <source>
        <dbReference type="SAM" id="MobiDB-lite"/>
    </source>
</evidence>
<organism evidence="3 4">
    <name type="scientific">Coffea arabica</name>
    <name type="common">Arabian coffee</name>
    <dbReference type="NCBI Taxonomy" id="13443"/>
    <lineage>
        <taxon>Eukaryota</taxon>
        <taxon>Viridiplantae</taxon>
        <taxon>Streptophyta</taxon>
        <taxon>Embryophyta</taxon>
        <taxon>Tracheophyta</taxon>
        <taxon>Spermatophyta</taxon>
        <taxon>Magnoliopsida</taxon>
        <taxon>eudicotyledons</taxon>
        <taxon>Gunneridae</taxon>
        <taxon>Pentapetalae</taxon>
        <taxon>asterids</taxon>
        <taxon>lamiids</taxon>
        <taxon>Gentianales</taxon>
        <taxon>Rubiaceae</taxon>
        <taxon>Ixoroideae</taxon>
        <taxon>Gardenieae complex</taxon>
        <taxon>Bertiereae - Coffeeae clade</taxon>
        <taxon>Coffeeae</taxon>
        <taxon>Coffea</taxon>
    </lineage>
</organism>
<evidence type="ECO:0000313" key="3">
    <source>
        <dbReference type="Proteomes" id="UP001652660"/>
    </source>
</evidence>
<name>A0A6P6TMY2_COFAR</name>